<dbReference type="SUPFAM" id="SSF111337">
    <property type="entry name" value="QueA-like"/>
    <property type="match status" value="1"/>
</dbReference>
<organism evidence="6 7">
    <name type="scientific">Candidatus Woesebacteria bacterium GW2011_GWB1_40_12</name>
    <dbReference type="NCBI Taxonomy" id="1618576"/>
    <lineage>
        <taxon>Bacteria</taxon>
        <taxon>Candidatus Woeseibacteriota</taxon>
    </lineage>
</organism>
<dbReference type="UniPathway" id="UPA00392"/>
<dbReference type="PATRIC" id="fig|1618576.3.peg.501"/>
<dbReference type="GO" id="GO:0005737">
    <property type="term" value="C:cytoplasm"/>
    <property type="evidence" value="ECO:0007669"/>
    <property type="project" value="UniProtKB-SubCell"/>
</dbReference>
<dbReference type="GO" id="GO:0008616">
    <property type="term" value="P:tRNA queuosine(34) biosynthetic process"/>
    <property type="evidence" value="ECO:0007669"/>
    <property type="project" value="UniProtKB-UniRule"/>
</dbReference>
<proteinExistence type="inferred from homology"/>
<evidence type="ECO:0000256" key="4">
    <source>
        <dbReference type="ARBA" id="ARBA00022785"/>
    </source>
</evidence>
<evidence type="ECO:0000313" key="7">
    <source>
        <dbReference type="Proteomes" id="UP000034215"/>
    </source>
</evidence>
<dbReference type="NCBIfam" id="NF001140">
    <property type="entry name" value="PRK00147.1"/>
    <property type="match status" value="1"/>
</dbReference>
<dbReference type="InterPro" id="IPR036100">
    <property type="entry name" value="QueA_sf"/>
</dbReference>
<gene>
    <name evidence="5" type="primary">queA</name>
    <name evidence="6" type="ORF">UT76_C0028G0007</name>
</gene>
<dbReference type="HAMAP" id="MF_00113">
    <property type="entry name" value="QueA"/>
    <property type="match status" value="1"/>
</dbReference>
<keyword evidence="1 5" id="KW-0963">Cytoplasm</keyword>
<dbReference type="GO" id="GO:0051075">
    <property type="term" value="F:S-adenosylmethionine:tRNA ribosyltransferase-isomerase activity"/>
    <property type="evidence" value="ECO:0007669"/>
    <property type="project" value="UniProtKB-EC"/>
</dbReference>
<dbReference type="PANTHER" id="PTHR30307:SF0">
    <property type="entry name" value="S-ADENOSYLMETHIONINE:TRNA RIBOSYLTRANSFERASE-ISOMERASE"/>
    <property type="match status" value="1"/>
</dbReference>
<evidence type="ECO:0000313" key="6">
    <source>
        <dbReference type="EMBL" id="KKR41695.1"/>
    </source>
</evidence>
<name>A0A0G0T3L7_9BACT</name>
<evidence type="ECO:0000256" key="2">
    <source>
        <dbReference type="ARBA" id="ARBA00022679"/>
    </source>
</evidence>
<comment type="pathway">
    <text evidence="5">tRNA modification; tRNA-queuosine biosynthesis.</text>
</comment>
<protein>
    <recommendedName>
        <fullName evidence="5">S-adenosylmethionine:tRNA ribosyltransferase-isomerase</fullName>
        <ecNumber evidence="5">2.4.99.17</ecNumber>
    </recommendedName>
    <alternativeName>
        <fullName evidence="5">Queuosine biosynthesis protein QueA</fullName>
    </alternativeName>
</protein>
<reference evidence="6 7" key="1">
    <citation type="journal article" date="2015" name="Nature">
        <title>rRNA introns, odd ribosomes, and small enigmatic genomes across a large radiation of phyla.</title>
        <authorList>
            <person name="Brown C.T."/>
            <person name="Hug L.A."/>
            <person name="Thomas B.C."/>
            <person name="Sharon I."/>
            <person name="Castelle C.J."/>
            <person name="Singh A."/>
            <person name="Wilkins M.J."/>
            <person name="Williams K.H."/>
            <person name="Banfield J.F."/>
        </authorList>
    </citation>
    <scope>NUCLEOTIDE SEQUENCE [LARGE SCALE GENOMIC DNA]</scope>
</reference>
<dbReference type="Pfam" id="PF02547">
    <property type="entry name" value="Queuosine_synth"/>
    <property type="match status" value="1"/>
</dbReference>
<dbReference type="InterPro" id="IPR042119">
    <property type="entry name" value="QueA_dom2"/>
</dbReference>
<dbReference type="Gene3D" id="3.40.1780.10">
    <property type="entry name" value="QueA-like"/>
    <property type="match status" value="1"/>
</dbReference>
<dbReference type="NCBIfam" id="TIGR00113">
    <property type="entry name" value="queA"/>
    <property type="match status" value="1"/>
</dbReference>
<evidence type="ECO:0000256" key="5">
    <source>
        <dbReference type="HAMAP-Rule" id="MF_00113"/>
    </source>
</evidence>
<comment type="similarity">
    <text evidence="5">Belongs to the QueA family.</text>
</comment>
<dbReference type="Proteomes" id="UP000034215">
    <property type="component" value="Unassembled WGS sequence"/>
</dbReference>
<dbReference type="InterPro" id="IPR042118">
    <property type="entry name" value="QueA_dom1"/>
</dbReference>
<keyword evidence="6" id="KW-0413">Isomerase</keyword>
<sequence>MKASLFDYSLPKDLIANSQASPRDHSRLMIIDRKTGKINHRKFYDIESFLKPDDVLVLNKTKVFPARIYAQKVILQQGLGDSAGGKVELLFLEEIRPGIWSTLSHPGVKPNTNIVLGKHLLNVVGHEGITAIIDTHLGKIKMLELLRKYGHTPLPPYINSGETEQELRKEYQTVYAKSTGSVAAPTAGFHFTNSLLKKIKSKGVRIEYVTLHVGLGTFAPIKSENIEDHPIHVEHFELEKGTAERLNQARKAGKRIISVGTTTVRVLETCVKKKTGIYQLVPQKGSTNIFIYPPYKFKFTDALITNFHLPKSTLIALVSSFVSYPNTGHKFESFKSSIVGKAYQEAIKENYRFYSFGDSSLII</sequence>
<comment type="subunit">
    <text evidence="5">Monomer.</text>
</comment>
<evidence type="ECO:0000256" key="3">
    <source>
        <dbReference type="ARBA" id="ARBA00022691"/>
    </source>
</evidence>
<dbReference type="EMBL" id="LBYA01000028">
    <property type="protein sequence ID" value="KKR41695.1"/>
    <property type="molecule type" value="Genomic_DNA"/>
</dbReference>
<keyword evidence="2 5" id="KW-0808">Transferase</keyword>
<keyword evidence="4 5" id="KW-0671">Queuosine biosynthesis</keyword>
<dbReference type="PANTHER" id="PTHR30307">
    <property type="entry name" value="S-ADENOSYLMETHIONINE:TRNA RIBOSYLTRANSFERASE-ISOMERASE"/>
    <property type="match status" value="1"/>
</dbReference>
<accession>A0A0G0T3L7</accession>
<dbReference type="AlphaFoldDB" id="A0A0G0T3L7"/>
<dbReference type="InterPro" id="IPR003699">
    <property type="entry name" value="QueA"/>
</dbReference>
<evidence type="ECO:0000256" key="1">
    <source>
        <dbReference type="ARBA" id="ARBA00022490"/>
    </source>
</evidence>
<dbReference type="EC" id="2.4.99.17" evidence="5"/>
<comment type="caution">
    <text evidence="6">The sequence shown here is derived from an EMBL/GenBank/DDBJ whole genome shotgun (WGS) entry which is preliminary data.</text>
</comment>
<comment type="catalytic activity">
    <reaction evidence="5">
        <text>7-aminomethyl-7-carbaguanosine(34) in tRNA + S-adenosyl-L-methionine = epoxyqueuosine(34) in tRNA + adenine + L-methionine + 2 H(+)</text>
        <dbReference type="Rhea" id="RHEA:32155"/>
        <dbReference type="Rhea" id="RHEA-COMP:10342"/>
        <dbReference type="Rhea" id="RHEA-COMP:18582"/>
        <dbReference type="ChEBI" id="CHEBI:15378"/>
        <dbReference type="ChEBI" id="CHEBI:16708"/>
        <dbReference type="ChEBI" id="CHEBI:57844"/>
        <dbReference type="ChEBI" id="CHEBI:59789"/>
        <dbReference type="ChEBI" id="CHEBI:82833"/>
        <dbReference type="ChEBI" id="CHEBI:194443"/>
        <dbReference type="EC" id="2.4.99.17"/>
    </reaction>
</comment>
<dbReference type="Gene3D" id="2.40.10.240">
    <property type="entry name" value="QueA-like"/>
    <property type="match status" value="1"/>
</dbReference>
<comment type="subcellular location">
    <subcellularLocation>
        <location evidence="5">Cytoplasm</location>
    </subcellularLocation>
</comment>
<comment type="function">
    <text evidence="5">Transfers and isomerizes the ribose moiety from AdoMet to the 7-aminomethyl group of 7-deazaguanine (preQ1-tRNA) to give epoxyqueuosine (oQ-tRNA).</text>
</comment>
<keyword evidence="3 5" id="KW-0949">S-adenosyl-L-methionine</keyword>